<dbReference type="InterPro" id="IPR036514">
    <property type="entry name" value="SGNH_hydro_sf"/>
</dbReference>
<protein>
    <submittedName>
        <fullName evidence="2">Uncharacterized protein</fullName>
    </submittedName>
</protein>
<sequence>MLRHFLSFLVQLTICIYLGCVCVYAQNVTCSFPALYVTQLRIRETIIISNMRELEAIGFRMVVISPLIRQPEGFATGNSFVIFLACKLKIKESVPAFLDPNIKIEDLLTGYDNLTIAFGGSIPIWQQLVYMSKCFQRIESEPRNAKLHRTKSQALYLISMGSNDFQVTYFNMPFRRLMYDLPTYIHLMVQASLDLVKDLYKLGARNIIVMGLPPLGCLPIQRTLGGDPFRRCDERLNVAAYLHGSLLIREIGILMPKLPGSKIMYFDLYYIVLDMITDKEKYGFTDASLGCCGTGTFEVSILCNKLSCSCPDPSKYIFWDSTHTTEKANHIISKQLVKDVISTFGSR</sequence>
<dbReference type="OrthoDB" id="1600564at2759"/>
<accession>A0A7J7L3A3</accession>
<reference evidence="2 3" key="1">
    <citation type="journal article" date="2020" name="IScience">
        <title>Genome Sequencing of the Endangered Kingdonia uniflora (Circaeasteraceae, Ranunculales) Reveals Potential Mechanisms of Evolutionary Specialization.</title>
        <authorList>
            <person name="Sun Y."/>
            <person name="Deng T."/>
            <person name="Zhang A."/>
            <person name="Moore M.J."/>
            <person name="Landis J.B."/>
            <person name="Lin N."/>
            <person name="Zhang H."/>
            <person name="Zhang X."/>
            <person name="Huang J."/>
            <person name="Zhang X."/>
            <person name="Sun H."/>
            <person name="Wang H."/>
        </authorList>
    </citation>
    <scope>NUCLEOTIDE SEQUENCE [LARGE SCALE GENOMIC DNA]</scope>
    <source>
        <strain evidence="2">TB1705</strain>
        <tissue evidence="2">Leaf</tissue>
    </source>
</reference>
<dbReference type="PANTHER" id="PTHR45642:SF95">
    <property type="entry name" value="GDSL-LIKE LIPASE_ACYLHYDROLASE FAMILY PROTEIN, EXPRESSED"/>
    <property type="match status" value="1"/>
</dbReference>
<dbReference type="PANTHER" id="PTHR45642">
    <property type="entry name" value="GDSL ESTERASE/LIPASE EXL3"/>
    <property type="match status" value="1"/>
</dbReference>
<dbReference type="Pfam" id="PF00657">
    <property type="entry name" value="Lipase_GDSL"/>
    <property type="match status" value="1"/>
</dbReference>
<organism evidence="2 3">
    <name type="scientific">Kingdonia uniflora</name>
    <dbReference type="NCBI Taxonomy" id="39325"/>
    <lineage>
        <taxon>Eukaryota</taxon>
        <taxon>Viridiplantae</taxon>
        <taxon>Streptophyta</taxon>
        <taxon>Embryophyta</taxon>
        <taxon>Tracheophyta</taxon>
        <taxon>Spermatophyta</taxon>
        <taxon>Magnoliopsida</taxon>
        <taxon>Ranunculales</taxon>
        <taxon>Circaeasteraceae</taxon>
        <taxon>Kingdonia</taxon>
    </lineage>
</organism>
<dbReference type="InterPro" id="IPR050592">
    <property type="entry name" value="GDSL_lipolytic_enzyme"/>
</dbReference>
<dbReference type="GO" id="GO:0016788">
    <property type="term" value="F:hydrolase activity, acting on ester bonds"/>
    <property type="evidence" value="ECO:0007669"/>
    <property type="project" value="InterPro"/>
</dbReference>
<dbReference type="Proteomes" id="UP000541444">
    <property type="component" value="Unassembled WGS sequence"/>
</dbReference>
<dbReference type="SUPFAM" id="SSF52266">
    <property type="entry name" value="SGNH hydrolase"/>
    <property type="match status" value="1"/>
</dbReference>
<dbReference type="AlphaFoldDB" id="A0A7J7L3A3"/>
<dbReference type="Gene3D" id="3.40.50.1110">
    <property type="entry name" value="SGNH hydrolase"/>
    <property type="match status" value="1"/>
</dbReference>
<keyword evidence="3" id="KW-1185">Reference proteome</keyword>
<name>A0A7J7L3A3_9MAGN</name>
<comment type="caution">
    <text evidence="2">The sequence shown here is derived from an EMBL/GenBank/DDBJ whole genome shotgun (WGS) entry which is preliminary data.</text>
</comment>
<dbReference type="EMBL" id="JACGCM010002660">
    <property type="protein sequence ID" value="KAF6137059.1"/>
    <property type="molecule type" value="Genomic_DNA"/>
</dbReference>
<gene>
    <name evidence="2" type="ORF">GIB67_030823</name>
</gene>
<evidence type="ECO:0000256" key="1">
    <source>
        <dbReference type="ARBA" id="ARBA00008668"/>
    </source>
</evidence>
<comment type="similarity">
    <text evidence="1">Belongs to the 'GDSL' lipolytic enzyme family.</text>
</comment>
<evidence type="ECO:0000313" key="3">
    <source>
        <dbReference type="Proteomes" id="UP000541444"/>
    </source>
</evidence>
<dbReference type="InterPro" id="IPR035669">
    <property type="entry name" value="SGNH_plant_lipase-like"/>
</dbReference>
<evidence type="ECO:0000313" key="2">
    <source>
        <dbReference type="EMBL" id="KAF6137059.1"/>
    </source>
</evidence>
<dbReference type="InterPro" id="IPR001087">
    <property type="entry name" value="GDSL"/>
</dbReference>
<proteinExistence type="inferred from homology"/>
<dbReference type="CDD" id="cd01837">
    <property type="entry name" value="SGNH_plant_lipase_like"/>
    <property type="match status" value="1"/>
</dbReference>